<dbReference type="SMART" id="SM00421">
    <property type="entry name" value="HTH_LUXR"/>
    <property type="match status" value="1"/>
</dbReference>
<dbReference type="SUPFAM" id="SSF48452">
    <property type="entry name" value="TPR-like"/>
    <property type="match status" value="1"/>
</dbReference>
<dbReference type="InterPro" id="IPR000792">
    <property type="entry name" value="Tscrpt_reg_LuxR_C"/>
</dbReference>
<dbReference type="InterPro" id="IPR058852">
    <property type="entry name" value="HTH_77"/>
</dbReference>
<dbReference type="GO" id="GO:0004016">
    <property type="term" value="F:adenylate cyclase activity"/>
    <property type="evidence" value="ECO:0007669"/>
    <property type="project" value="UniProtKB-ARBA"/>
</dbReference>
<dbReference type="PROSITE" id="PS00622">
    <property type="entry name" value="HTH_LUXR_1"/>
    <property type="match status" value="1"/>
</dbReference>
<organism evidence="6 7">
    <name type="scientific">Mycobacterium timonense</name>
    <dbReference type="NCBI Taxonomy" id="701043"/>
    <lineage>
        <taxon>Bacteria</taxon>
        <taxon>Bacillati</taxon>
        <taxon>Actinomycetota</taxon>
        <taxon>Actinomycetes</taxon>
        <taxon>Mycobacteriales</taxon>
        <taxon>Mycobacteriaceae</taxon>
        <taxon>Mycobacterium</taxon>
        <taxon>Mycobacterium avium complex (MAC)</taxon>
    </lineage>
</organism>
<dbReference type="InterPro" id="IPR016032">
    <property type="entry name" value="Sig_transdc_resp-reg_C-effctor"/>
</dbReference>
<proteinExistence type="predicted"/>
<dbReference type="InterPro" id="IPR029787">
    <property type="entry name" value="Nucleotide_cyclase"/>
</dbReference>
<sequence>MFLHFRARMLANMISIDPPADMPLLNWSEQIVSELPTGTVTLLLADVEGSTRLWETQSDTMTIALEQLNHTVNDLVARYGGVRPVEQGEGDSFVAAFARASDAVACALELQLTVQPPIRIRIGLHTGEIQLRDAGNYAGPTINRTARLRDLAHGGQTVLSGATEPLVIDRLPADAWLTELGEHPLRDLPRPERVVQLNHPGLRTDFPPLRVANDVVSSRLPSQLTSFVGRGPQIGDVGQALRDNRLVTLTGAGGVGKTRLAVQVADLIAGEFACGAWFVDLAPVTNPLVVPVTVARTLGLPDQPGRSTMETLSRFVRDRKMLLILDNCEHLLDASAALAVALLDAGPDVTVLATSREPIGIAGELTWRVPSLSVDGEAIELFVDRARRTRPDFRLSEDNSSAIVEICRRLDGMPLAIELAAARIRTLSLTQIVDGLHHNFRLLAGGARTAVRRQQTLRASIDWSHAMLTEPERILFRRLAVFMGGFDLDAAHAVGAGSEVEQFQLIDLLGLLVDKSLIVTEEVDGMMRYRLLETVRQYGLEKLAESGEAEAVRSRHRDHYTACAVALASQTGGDATPLIPWAEMEMDNLRAAHAWSCDAAEFEDALRLVSALQRVWLTRGRFREGIAGFDAAFADTRYRDHDVATEVWIRAVADAGLLAVWFSTPASLQRGEEALAAARELGDQALVAHCLMTCAMLAVNNTELAEPYLAEGVHLARASKDAAALCHLRAYQSFAEGVAGNPIAGQAAGEEGRDLADALGESFMSRYSRTFLGSALAVQGKLAEALLVFRSLVEEARAAADRPMETFGLITMAQGLAYTDGDGARAAAEAALEIGATLGGFHEDSTYVSLAIAALAVGDATAAKQACDAAWQHTYPLKELLTRSTVPMAEAAMGCGDLVTARRWADDAIAVVPGSFRAWALLARGRVAIAQGEPQRAERDLHDAIEVAERTGGHLRLPEALECLAALAADTNAEHAARLLGAAEGMRQRHRETRLRVFQADYDASLAAIRETLGQEEFESAWSEGMTLSTSEAIAYAQRGRGTRGRPASGWESLTPTERDVVRLVSEGLPNKDIATRLFVSPRTVQTHLTHVYAKLAVSSRVQLVQEAARHVDS</sequence>
<keyword evidence="1" id="KW-0805">Transcription regulation</keyword>
<evidence type="ECO:0000256" key="2">
    <source>
        <dbReference type="ARBA" id="ARBA00023125"/>
    </source>
</evidence>
<dbReference type="PROSITE" id="PS50043">
    <property type="entry name" value="HTH_LUXR_2"/>
    <property type="match status" value="1"/>
</dbReference>
<evidence type="ECO:0000256" key="1">
    <source>
        <dbReference type="ARBA" id="ARBA00023015"/>
    </source>
</evidence>
<feature type="domain" description="HTH luxR-type" evidence="4">
    <location>
        <begin position="1047"/>
        <end position="1112"/>
    </location>
</feature>
<evidence type="ECO:0000313" key="7">
    <source>
        <dbReference type="Proteomes" id="UP000465301"/>
    </source>
</evidence>
<dbReference type="Proteomes" id="UP000465301">
    <property type="component" value="Unassembled WGS sequence"/>
</dbReference>
<evidence type="ECO:0000259" key="4">
    <source>
        <dbReference type="PROSITE" id="PS50043"/>
    </source>
</evidence>
<dbReference type="PRINTS" id="PR00038">
    <property type="entry name" value="HTHLUXR"/>
</dbReference>
<comment type="caution">
    <text evidence="6">The sequence shown here is derived from an EMBL/GenBank/DDBJ whole genome shotgun (WGS) entry which is preliminary data.</text>
</comment>
<protein>
    <submittedName>
        <fullName evidence="6">Transcriptional regulator</fullName>
    </submittedName>
</protein>
<dbReference type="Pfam" id="PF25872">
    <property type="entry name" value="HTH_77"/>
    <property type="match status" value="1"/>
</dbReference>
<name>A0A7I9ZAB1_9MYCO</name>
<dbReference type="GO" id="GO:0006355">
    <property type="term" value="P:regulation of DNA-templated transcription"/>
    <property type="evidence" value="ECO:0007669"/>
    <property type="project" value="InterPro"/>
</dbReference>
<dbReference type="Gene3D" id="1.25.40.10">
    <property type="entry name" value="Tetratricopeptide repeat domain"/>
    <property type="match status" value="1"/>
</dbReference>
<dbReference type="GO" id="GO:0035556">
    <property type="term" value="P:intracellular signal transduction"/>
    <property type="evidence" value="ECO:0007669"/>
    <property type="project" value="InterPro"/>
</dbReference>
<dbReference type="PRINTS" id="PR00364">
    <property type="entry name" value="DISEASERSIST"/>
</dbReference>
<accession>A0A7I9ZAB1</accession>
<dbReference type="PANTHER" id="PTHR47691">
    <property type="entry name" value="REGULATOR-RELATED"/>
    <property type="match status" value="1"/>
</dbReference>
<dbReference type="InterPro" id="IPR027417">
    <property type="entry name" value="P-loop_NTPase"/>
</dbReference>
<dbReference type="GO" id="GO:0043531">
    <property type="term" value="F:ADP binding"/>
    <property type="evidence" value="ECO:0007669"/>
    <property type="project" value="InterPro"/>
</dbReference>
<dbReference type="SUPFAM" id="SSF55073">
    <property type="entry name" value="Nucleotide cyclase"/>
    <property type="match status" value="1"/>
</dbReference>
<dbReference type="SUPFAM" id="SSF52540">
    <property type="entry name" value="P-loop containing nucleoside triphosphate hydrolases"/>
    <property type="match status" value="1"/>
</dbReference>
<evidence type="ECO:0000256" key="3">
    <source>
        <dbReference type="ARBA" id="ARBA00023163"/>
    </source>
</evidence>
<keyword evidence="2" id="KW-0238">DNA-binding</keyword>
<dbReference type="SMART" id="SM00044">
    <property type="entry name" value="CYCc"/>
    <property type="match status" value="1"/>
</dbReference>
<evidence type="ECO:0000313" key="6">
    <source>
        <dbReference type="EMBL" id="GFG97910.1"/>
    </source>
</evidence>
<dbReference type="Gene3D" id="3.40.50.300">
    <property type="entry name" value="P-loop containing nucleotide triphosphate hydrolases"/>
    <property type="match status" value="1"/>
</dbReference>
<dbReference type="CDD" id="cd07302">
    <property type="entry name" value="CHD"/>
    <property type="match status" value="1"/>
</dbReference>
<dbReference type="Pfam" id="PF00196">
    <property type="entry name" value="GerE"/>
    <property type="match status" value="1"/>
</dbReference>
<feature type="domain" description="Guanylate cyclase" evidence="5">
    <location>
        <begin position="41"/>
        <end position="149"/>
    </location>
</feature>
<gene>
    <name evidence="6" type="ORF">MTIM_37890</name>
</gene>
<dbReference type="PANTHER" id="PTHR47691:SF3">
    <property type="entry name" value="HTH-TYPE TRANSCRIPTIONAL REGULATOR RV0890C-RELATED"/>
    <property type="match status" value="1"/>
</dbReference>
<dbReference type="CDD" id="cd06170">
    <property type="entry name" value="LuxR_C_like"/>
    <property type="match status" value="1"/>
</dbReference>
<dbReference type="Gene3D" id="1.10.10.10">
    <property type="entry name" value="Winged helix-like DNA-binding domain superfamily/Winged helix DNA-binding domain"/>
    <property type="match status" value="1"/>
</dbReference>
<keyword evidence="7" id="KW-1185">Reference proteome</keyword>
<dbReference type="FunFam" id="1.10.10.10:FF:000553">
    <property type="entry name" value="Transcriptional regulator, LuxR family"/>
    <property type="match status" value="1"/>
</dbReference>
<keyword evidence="3" id="KW-0804">Transcription</keyword>
<dbReference type="InterPro" id="IPR001054">
    <property type="entry name" value="A/G_cyclase"/>
</dbReference>
<reference evidence="6 7" key="1">
    <citation type="journal article" date="2019" name="Emerg. Microbes Infect.">
        <title>Comprehensive subspecies identification of 175 nontuberculous mycobacteria species based on 7547 genomic profiles.</title>
        <authorList>
            <person name="Matsumoto Y."/>
            <person name="Kinjo T."/>
            <person name="Motooka D."/>
            <person name="Nabeya D."/>
            <person name="Jung N."/>
            <person name="Uechi K."/>
            <person name="Horii T."/>
            <person name="Iida T."/>
            <person name="Fujita J."/>
            <person name="Nakamura S."/>
        </authorList>
    </citation>
    <scope>NUCLEOTIDE SEQUENCE [LARGE SCALE GENOMIC DNA]</scope>
    <source>
        <strain evidence="6 7">JCM 30726</strain>
    </source>
</reference>
<dbReference type="SUPFAM" id="SSF46894">
    <property type="entry name" value="C-terminal effector domain of the bipartite response regulators"/>
    <property type="match status" value="1"/>
</dbReference>
<dbReference type="InterPro" id="IPR036388">
    <property type="entry name" value="WH-like_DNA-bd_sf"/>
</dbReference>
<dbReference type="AlphaFoldDB" id="A0A7I9ZAB1"/>
<dbReference type="EMBL" id="BLLA01000001">
    <property type="protein sequence ID" value="GFG97910.1"/>
    <property type="molecule type" value="Genomic_DNA"/>
</dbReference>
<dbReference type="Gene3D" id="3.30.70.1230">
    <property type="entry name" value="Nucleotide cyclase"/>
    <property type="match status" value="2"/>
</dbReference>
<dbReference type="GO" id="GO:0009190">
    <property type="term" value="P:cyclic nucleotide biosynthetic process"/>
    <property type="evidence" value="ECO:0007669"/>
    <property type="project" value="InterPro"/>
</dbReference>
<dbReference type="Pfam" id="PF00211">
    <property type="entry name" value="Guanylate_cyc"/>
    <property type="match status" value="1"/>
</dbReference>
<dbReference type="GO" id="GO:0003677">
    <property type="term" value="F:DNA binding"/>
    <property type="evidence" value="ECO:0007669"/>
    <property type="project" value="UniProtKB-KW"/>
</dbReference>
<dbReference type="InterPro" id="IPR011990">
    <property type="entry name" value="TPR-like_helical_dom_sf"/>
</dbReference>
<dbReference type="PROSITE" id="PS50125">
    <property type="entry name" value="GUANYLATE_CYCLASE_2"/>
    <property type="match status" value="1"/>
</dbReference>
<evidence type="ECO:0000259" key="5">
    <source>
        <dbReference type="PROSITE" id="PS50125"/>
    </source>
</evidence>